<evidence type="ECO:0000313" key="1">
    <source>
        <dbReference type="EMBL" id="KLV05116.1"/>
    </source>
</evidence>
<dbReference type="Gene3D" id="3.40.50.10600">
    <property type="entry name" value="SpoIIaa-like domains"/>
    <property type="match status" value="1"/>
</dbReference>
<accession>A0A0J1GZP9</accession>
<name>A0A0J1GZP9_9GAMM</name>
<dbReference type="RefSeq" id="WP_047879320.1">
    <property type="nucleotide sequence ID" value="NZ_LDOT01000016.1"/>
</dbReference>
<dbReference type="OrthoDB" id="555504at2"/>
<dbReference type="AlphaFoldDB" id="A0A0J1GZP9"/>
<dbReference type="Proteomes" id="UP000036097">
    <property type="component" value="Unassembled WGS sequence"/>
</dbReference>
<evidence type="ECO:0000313" key="2">
    <source>
        <dbReference type="Proteomes" id="UP000036097"/>
    </source>
</evidence>
<dbReference type="InterPro" id="IPR021866">
    <property type="entry name" value="SpoIIAA-like"/>
</dbReference>
<keyword evidence="2" id="KW-1185">Reference proteome</keyword>
<reference evidence="1 2" key="1">
    <citation type="submission" date="2015-05" db="EMBL/GenBank/DDBJ databases">
        <title>Photobacterium galathea sp. nov.</title>
        <authorList>
            <person name="Machado H."/>
            <person name="Gram L."/>
        </authorList>
    </citation>
    <scope>NUCLEOTIDE SEQUENCE [LARGE SCALE GENOMIC DNA]</scope>
    <source>
        <strain evidence="1 2">CGMCC 1.12159</strain>
    </source>
</reference>
<dbReference type="PATRIC" id="fig|1195763.3.peg.2758"/>
<evidence type="ECO:0008006" key="3">
    <source>
        <dbReference type="Google" id="ProtNLM"/>
    </source>
</evidence>
<sequence length="134" mass="15512">MTNIHGIHLDIKQLENNQVFVEVKAIGTLTHHDYEKITPLLDEALLNVKEPVVNMYIDGTEFEGWELRAAWDDLKLGLQYGKTFNKVAIYGNQRWQEIMSKVGGWFTSGEVRYFEDPLEALNWLRNEDTGESEP</sequence>
<gene>
    <name evidence="1" type="ORF">ABT56_13040</name>
</gene>
<dbReference type="InterPro" id="IPR036513">
    <property type="entry name" value="STAS_dom_sf"/>
</dbReference>
<comment type="caution">
    <text evidence="1">The sequence shown here is derived from an EMBL/GenBank/DDBJ whole genome shotgun (WGS) entry which is preliminary data.</text>
</comment>
<dbReference type="STRING" id="1195763.ABT56_13040"/>
<dbReference type="InterPro" id="IPR038396">
    <property type="entry name" value="SpoIIAA-like_sf"/>
</dbReference>
<protein>
    <recommendedName>
        <fullName evidence="3">STAS/SEC14 domain-containing protein</fullName>
    </recommendedName>
</protein>
<proteinExistence type="predicted"/>
<dbReference type="EMBL" id="LDOT01000016">
    <property type="protein sequence ID" value="KLV05116.1"/>
    <property type="molecule type" value="Genomic_DNA"/>
</dbReference>
<dbReference type="Pfam" id="PF11964">
    <property type="entry name" value="SpoIIAA-like"/>
    <property type="match status" value="1"/>
</dbReference>
<dbReference type="SUPFAM" id="SSF52091">
    <property type="entry name" value="SpoIIaa-like"/>
    <property type="match status" value="1"/>
</dbReference>
<organism evidence="1 2">
    <name type="scientific">Photobacterium aquae</name>
    <dbReference type="NCBI Taxonomy" id="1195763"/>
    <lineage>
        <taxon>Bacteria</taxon>
        <taxon>Pseudomonadati</taxon>
        <taxon>Pseudomonadota</taxon>
        <taxon>Gammaproteobacteria</taxon>
        <taxon>Vibrionales</taxon>
        <taxon>Vibrionaceae</taxon>
        <taxon>Photobacterium</taxon>
    </lineage>
</organism>